<reference evidence="7 8" key="1">
    <citation type="submission" date="2014-11" db="EMBL/GenBank/DDBJ databases">
        <authorList>
            <person name="Urmite Genomes Urmite Genomes"/>
        </authorList>
    </citation>
    <scope>NUCLEOTIDE SEQUENCE [LARGE SCALE GENOMIC DNA]</scope>
    <source>
        <strain evidence="7 8">Oc5</strain>
    </source>
</reference>
<dbReference type="STRING" id="545501.BN997_00258"/>
<protein>
    <submittedName>
        <fullName evidence="7">Cytosine permease</fullName>
    </submittedName>
</protein>
<dbReference type="GO" id="GO:0015209">
    <property type="term" value="F:cytosine transmembrane transporter activity"/>
    <property type="evidence" value="ECO:0007669"/>
    <property type="project" value="InterPro"/>
</dbReference>
<dbReference type="AlphaFoldDB" id="A0A0A1M589"/>
<evidence type="ECO:0000313" key="8">
    <source>
        <dbReference type="Proteomes" id="UP000040453"/>
    </source>
</evidence>
<proteinExistence type="inferred from homology"/>
<feature type="transmembrane region" description="Helical" evidence="6">
    <location>
        <begin position="303"/>
        <end position="319"/>
    </location>
</feature>
<feature type="transmembrane region" description="Helical" evidence="6">
    <location>
        <begin position="153"/>
        <end position="171"/>
    </location>
</feature>
<evidence type="ECO:0000256" key="6">
    <source>
        <dbReference type="SAM" id="Phobius"/>
    </source>
</evidence>
<organism evidence="7 8">
    <name type="scientific">Oceanobacillus oncorhynchi</name>
    <dbReference type="NCBI Taxonomy" id="545501"/>
    <lineage>
        <taxon>Bacteria</taxon>
        <taxon>Bacillati</taxon>
        <taxon>Bacillota</taxon>
        <taxon>Bacilli</taxon>
        <taxon>Bacillales</taxon>
        <taxon>Bacillaceae</taxon>
        <taxon>Oceanobacillus</taxon>
    </lineage>
</organism>
<comment type="similarity">
    <text evidence="2">Belongs to the purine-cytosine permease (2.A.39) family.</text>
</comment>
<feature type="transmembrane region" description="Helical" evidence="6">
    <location>
        <begin position="359"/>
        <end position="381"/>
    </location>
</feature>
<dbReference type="PANTHER" id="PTHR30569">
    <property type="entry name" value="CYTOSINE TRANSPORTER CODB"/>
    <property type="match status" value="1"/>
</dbReference>
<dbReference type="InterPro" id="IPR001248">
    <property type="entry name" value="Pur-cyt_permease"/>
</dbReference>
<keyword evidence="5 6" id="KW-0472">Membrane</keyword>
<accession>A0A0A1M589</accession>
<feature type="transmembrane region" description="Helical" evidence="6">
    <location>
        <begin position="260"/>
        <end position="278"/>
    </location>
</feature>
<dbReference type="CDD" id="cd11484">
    <property type="entry name" value="SLC-NCS1sbd_CobB-like"/>
    <property type="match status" value="1"/>
</dbReference>
<dbReference type="Pfam" id="PF02133">
    <property type="entry name" value="Transp_cyt_pur"/>
    <property type="match status" value="1"/>
</dbReference>
<evidence type="ECO:0000313" key="7">
    <source>
        <dbReference type="EMBL" id="CEI80455.1"/>
    </source>
</evidence>
<evidence type="ECO:0000256" key="2">
    <source>
        <dbReference type="ARBA" id="ARBA00008974"/>
    </source>
</evidence>
<dbReference type="RefSeq" id="WP_042528936.1">
    <property type="nucleotide sequence ID" value="NZ_CDGG01000001.1"/>
</dbReference>
<dbReference type="NCBIfam" id="NF008241">
    <property type="entry name" value="PRK11017.1"/>
    <property type="match status" value="1"/>
</dbReference>
<feature type="transmembrane region" description="Helical" evidence="6">
    <location>
        <begin position="96"/>
        <end position="121"/>
    </location>
</feature>
<feature type="transmembrane region" description="Helical" evidence="6">
    <location>
        <begin position="53"/>
        <end position="75"/>
    </location>
</feature>
<keyword evidence="8" id="KW-1185">Reference proteome</keyword>
<dbReference type="InterPro" id="IPR030191">
    <property type="entry name" value="CodB"/>
</dbReference>
<feature type="transmembrane region" description="Helical" evidence="6">
    <location>
        <begin position="231"/>
        <end position="254"/>
    </location>
</feature>
<comment type="subcellular location">
    <subcellularLocation>
        <location evidence="1">Membrane</location>
        <topology evidence="1">Multi-pass membrane protein</topology>
    </subcellularLocation>
</comment>
<evidence type="ECO:0000256" key="3">
    <source>
        <dbReference type="ARBA" id="ARBA00022692"/>
    </source>
</evidence>
<keyword evidence="3 6" id="KW-0812">Transmembrane</keyword>
<feature type="transmembrane region" description="Helical" evidence="6">
    <location>
        <begin position="21"/>
        <end position="41"/>
    </location>
</feature>
<evidence type="ECO:0000256" key="1">
    <source>
        <dbReference type="ARBA" id="ARBA00004141"/>
    </source>
</evidence>
<gene>
    <name evidence="7" type="primary">codB_1</name>
    <name evidence="7" type="ORF">BN997_00258</name>
</gene>
<sequence length="424" mass="45098">MSQTDKEFSLQAVPQTHRNGFWKILAVMLSLSFFSASMMSGGTLGTGLSFSTFIWIVLAGNLILGLYTGSLAYIASKTGLSTHLLARYAFGEKGSYLTSFLLASTQVCWFGVGLAMFAIPAAKATGANVYLLIGIFGILMTVSAIFGMKTLTLLGFIAVPAIAIFGSYSMVNSANTMGGIHELFAYEPAQVISVGLALTICVGSFISAGTLTPDFARFAKSAKSAVTANIIAFFLGNSLMFLFGAVGAMAFGMADISDVMFLQGLMIPAIIVLGLNIWTTNDSALYASGLGFANITKFSKKKIVVFNGIVGTIAAMWLYNNFVGFLNVLGSALPSIGAIILADYYLVRRRKYEPFETMTFKSVNWVAIIAWAGGVAIANFAPGIPPINALLGTSIIYVAGMKIVSQKETVTVPLKEKDEIVSDY</sequence>
<evidence type="ECO:0000256" key="5">
    <source>
        <dbReference type="ARBA" id="ARBA00023136"/>
    </source>
</evidence>
<name>A0A0A1M589_9BACI</name>
<feature type="transmembrane region" description="Helical" evidence="6">
    <location>
        <begin position="325"/>
        <end position="347"/>
    </location>
</feature>
<dbReference type="Gene3D" id="1.10.4160.10">
    <property type="entry name" value="Hydantoin permease"/>
    <property type="match status" value="1"/>
</dbReference>
<keyword evidence="4 6" id="KW-1133">Transmembrane helix</keyword>
<dbReference type="OrthoDB" id="9787279at2"/>
<dbReference type="EMBL" id="CDGG01000001">
    <property type="protein sequence ID" value="CEI80455.1"/>
    <property type="molecule type" value="Genomic_DNA"/>
</dbReference>
<feature type="transmembrane region" description="Helical" evidence="6">
    <location>
        <begin position="127"/>
        <end position="146"/>
    </location>
</feature>
<evidence type="ECO:0000256" key="4">
    <source>
        <dbReference type="ARBA" id="ARBA00022989"/>
    </source>
</evidence>
<feature type="transmembrane region" description="Helical" evidence="6">
    <location>
        <begin position="191"/>
        <end position="211"/>
    </location>
</feature>
<dbReference type="Proteomes" id="UP000040453">
    <property type="component" value="Unassembled WGS sequence"/>
</dbReference>
<dbReference type="PANTHER" id="PTHR30569:SF0">
    <property type="entry name" value="CYTOSINE PERMEASE"/>
    <property type="match status" value="1"/>
</dbReference>
<dbReference type="GO" id="GO:0005886">
    <property type="term" value="C:plasma membrane"/>
    <property type="evidence" value="ECO:0007669"/>
    <property type="project" value="TreeGrafter"/>
</dbReference>